<proteinExistence type="predicted"/>
<accession>A0A1K0JGU5</accession>
<dbReference type="EMBL" id="FMSH01000306">
    <property type="protein sequence ID" value="SCU77199.1"/>
    <property type="molecule type" value="Genomic_DNA"/>
</dbReference>
<feature type="region of interest" description="Disordered" evidence="1">
    <location>
        <begin position="36"/>
        <end position="61"/>
    </location>
</feature>
<dbReference type="AlphaFoldDB" id="A0A1K0JGU5"/>
<evidence type="ECO:0000313" key="2">
    <source>
        <dbReference type="EMBL" id="SCU77199.1"/>
    </source>
</evidence>
<organism evidence="2">
    <name type="scientific">Cupriavidus necator</name>
    <name type="common">Alcaligenes eutrophus</name>
    <name type="synonym">Ralstonia eutropha</name>
    <dbReference type="NCBI Taxonomy" id="106590"/>
    <lineage>
        <taxon>Bacteria</taxon>
        <taxon>Pseudomonadati</taxon>
        <taxon>Pseudomonadota</taxon>
        <taxon>Betaproteobacteria</taxon>
        <taxon>Burkholderiales</taxon>
        <taxon>Burkholderiaceae</taxon>
        <taxon>Cupriavidus</taxon>
    </lineage>
</organism>
<protein>
    <submittedName>
        <fullName evidence="2">Uncharacterized protein</fullName>
    </submittedName>
</protein>
<sequence length="98" mass="10597">MHRCGARPGFPLFVWRSIHLGAALANTLARSGEKRWLRRHSRAAPPVRAQHAGGNPEREGAKKPRFVARLACSILIQQPAAGLPGTVIAAFALRPSDT</sequence>
<reference evidence="2" key="1">
    <citation type="submission" date="2016-09" db="EMBL/GenBank/DDBJ databases">
        <authorList>
            <person name="Capua I."/>
            <person name="De Benedictis P."/>
            <person name="Joannis T."/>
            <person name="Lombin L.H."/>
            <person name="Cattoli G."/>
        </authorList>
    </citation>
    <scope>NUCLEOTIDE SEQUENCE</scope>
    <source>
        <strain evidence="2">B9</strain>
    </source>
</reference>
<gene>
    <name evidence="2" type="ORF">CNECB9_3740021</name>
</gene>
<name>A0A1K0JGU5_CUPNE</name>
<evidence type="ECO:0000256" key="1">
    <source>
        <dbReference type="SAM" id="MobiDB-lite"/>
    </source>
</evidence>